<dbReference type="AlphaFoldDB" id="T1BHA7"/>
<accession>T1BHA7</accession>
<protein>
    <submittedName>
        <fullName evidence="1">Uncharacterized protein</fullName>
    </submittedName>
</protein>
<dbReference type="EMBL" id="AUZY01006708">
    <property type="protein sequence ID" value="EQD53515.1"/>
    <property type="molecule type" value="Genomic_DNA"/>
</dbReference>
<name>T1BHA7_9ZZZZ</name>
<gene>
    <name evidence="1" type="ORF">B1B_10204</name>
</gene>
<reference evidence="1" key="1">
    <citation type="submission" date="2013-08" db="EMBL/GenBank/DDBJ databases">
        <authorList>
            <person name="Mendez C."/>
            <person name="Richter M."/>
            <person name="Ferrer M."/>
            <person name="Sanchez J."/>
        </authorList>
    </citation>
    <scope>NUCLEOTIDE SEQUENCE</scope>
</reference>
<comment type="caution">
    <text evidence="1">The sequence shown here is derived from an EMBL/GenBank/DDBJ whole genome shotgun (WGS) entry which is preliminary data.</text>
</comment>
<reference evidence="1" key="2">
    <citation type="journal article" date="2014" name="ISME J.">
        <title>Microbial stratification in low pH oxic and suboxic macroscopic growths along an acid mine drainage.</title>
        <authorList>
            <person name="Mendez-Garcia C."/>
            <person name="Mesa V."/>
            <person name="Sprenger R.R."/>
            <person name="Richter M."/>
            <person name="Diez M.S."/>
            <person name="Solano J."/>
            <person name="Bargiela R."/>
            <person name="Golyshina O.V."/>
            <person name="Manteca A."/>
            <person name="Ramos J.L."/>
            <person name="Gallego J.R."/>
            <person name="Llorente I."/>
            <person name="Martins Dos Santos V.A."/>
            <person name="Jensen O.N."/>
            <person name="Pelaez A.I."/>
            <person name="Sanchez J."/>
            <person name="Ferrer M."/>
        </authorList>
    </citation>
    <scope>NUCLEOTIDE SEQUENCE</scope>
</reference>
<sequence>MDLNATSSVVLHTAQRRPNSLWEVALWARERGGMDRFLREFLDEFYMKRKPSEQIAMLSDEPPLSSDARTDAYLAAVAEHLAFRNHLTPPNGLAMRRAFSNDLFSPVVWNR</sequence>
<proteinExistence type="predicted"/>
<organism evidence="1">
    <name type="scientific">mine drainage metagenome</name>
    <dbReference type="NCBI Taxonomy" id="410659"/>
    <lineage>
        <taxon>unclassified sequences</taxon>
        <taxon>metagenomes</taxon>
        <taxon>ecological metagenomes</taxon>
    </lineage>
</organism>
<evidence type="ECO:0000313" key="1">
    <source>
        <dbReference type="EMBL" id="EQD53515.1"/>
    </source>
</evidence>